<evidence type="ECO:0000313" key="2">
    <source>
        <dbReference type="RefSeq" id="XP_065670140.1"/>
    </source>
</evidence>
<reference evidence="2 3" key="1">
    <citation type="submission" date="2025-05" db="UniProtKB">
        <authorList>
            <consortium name="RefSeq"/>
        </authorList>
    </citation>
    <scope>IDENTIFICATION</scope>
</reference>
<organism evidence="1 2">
    <name type="scientific">Hydra vulgaris</name>
    <name type="common">Hydra</name>
    <name type="synonym">Hydra attenuata</name>
    <dbReference type="NCBI Taxonomy" id="6087"/>
    <lineage>
        <taxon>Eukaryota</taxon>
        <taxon>Metazoa</taxon>
        <taxon>Cnidaria</taxon>
        <taxon>Hydrozoa</taxon>
        <taxon>Hydroidolina</taxon>
        <taxon>Anthoathecata</taxon>
        <taxon>Aplanulata</taxon>
        <taxon>Hydridae</taxon>
        <taxon>Hydra</taxon>
    </lineage>
</organism>
<dbReference type="RefSeq" id="XP_065670141.1">
    <property type="nucleotide sequence ID" value="XM_065814069.1"/>
</dbReference>
<evidence type="ECO:0000313" key="1">
    <source>
        <dbReference type="Proteomes" id="UP001652625"/>
    </source>
</evidence>
<sequence length="371" mass="42952">MRNHFVKPGYRSKSFAVPNLEQTEKVKERSVSFMLPQKESYYPYSFVKPSPKHDEPCLGKFDLKIYSNSETTATNYETPCEIVNDQMANIKCIFQYLPYESSVLVELRDLSTHYKPICFQGVKIIQSYEVILEMKYLSSIKNFFTATHNIERKNSKDSVKLKIGEPIKISLKNKNLEKLVMNLILYESNKRNKLLACGYVHVKVKDITSTSEVLEIQEPFHPSSKNQLSPKGTISGSIEWNSNSNQINIKVLAASTVKYNRKEYFVKATLFVGSVEISSLKTESALSQYNEIRILEKLSFSVPFNEKRSEIYRTSVLLQMYEKNRITNELFGRTILGPNMDTECRKSIYCWHKILCTPNKEIQFRGLPLYL</sequence>
<evidence type="ECO:0000313" key="3">
    <source>
        <dbReference type="RefSeq" id="XP_065670141.1"/>
    </source>
</evidence>
<gene>
    <name evidence="2 3" type="primary">LOC100200114</name>
</gene>
<dbReference type="Gene3D" id="2.60.40.150">
    <property type="entry name" value="C2 domain"/>
    <property type="match status" value="1"/>
</dbReference>
<keyword evidence="1" id="KW-1185">Reference proteome</keyword>
<dbReference type="Proteomes" id="UP001652625">
    <property type="component" value="Chromosome 12"/>
</dbReference>
<dbReference type="RefSeq" id="XP_065670140.1">
    <property type="nucleotide sequence ID" value="XM_065814068.1"/>
</dbReference>
<proteinExistence type="predicted"/>
<protein>
    <submittedName>
        <fullName evidence="2 3">Uncharacterized protein LOC100200114 isoform X1</fullName>
    </submittedName>
</protein>
<accession>A0ABM4D747</accession>
<name>A0ABM4D747_HYDVU</name>
<dbReference type="InterPro" id="IPR035892">
    <property type="entry name" value="C2_domain_sf"/>
</dbReference>
<dbReference type="GeneID" id="100200114"/>